<dbReference type="EMBL" id="LR589185">
    <property type="protein sequence ID" value="VTP04094.1"/>
    <property type="molecule type" value="Genomic_DNA"/>
</dbReference>
<feature type="region of interest" description="Disordered" evidence="1">
    <location>
        <begin position="87"/>
        <end position="151"/>
    </location>
</feature>
<sequence length="151" mass="16777">MLRVFRCGRYTPRHRRAVAGELGLSWDTVNTIAIAANRAIVVADPARLDGVRVIGVDEYCWSHTCRPGDDGYVTVIIDLTPALERLPAPHRRIQSNRPPPRQDHDDLDHRHYDADPASSSSLAARNRSLRARATRDRIVPMGHPQTSAASA</sequence>
<evidence type="ECO:0000256" key="1">
    <source>
        <dbReference type="SAM" id="MobiDB-lite"/>
    </source>
</evidence>
<evidence type="ECO:0008006" key="3">
    <source>
        <dbReference type="Google" id="ProtNLM"/>
    </source>
</evidence>
<dbReference type="AlphaFoldDB" id="A0A653F2X3"/>
<organism evidence="2">
    <name type="scientific">Mycobacterium riyadhense</name>
    <dbReference type="NCBI Taxonomy" id="486698"/>
    <lineage>
        <taxon>Bacteria</taxon>
        <taxon>Bacillati</taxon>
        <taxon>Actinomycetota</taxon>
        <taxon>Actinomycetes</taxon>
        <taxon>Mycobacteriales</taxon>
        <taxon>Mycobacteriaceae</taxon>
        <taxon>Mycobacterium</taxon>
    </lineage>
</organism>
<protein>
    <recommendedName>
        <fullName evidence="3">Transposase IS204/IS1001/IS1096/IS1165 DDE domain-containing protein</fullName>
    </recommendedName>
</protein>
<name>A0A653F2X3_9MYCO</name>
<feature type="compositionally biased region" description="Low complexity" evidence="1">
    <location>
        <begin position="115"/>
        <end position="126"/>
    </location>
</feature>
<gene>
    <name evidence="2" type="ORF">BIN_B_05402</name>
</gene>
<feature type="compositionally biased region" description="Basic and acidic residues" evidence="1">
    <location>
        <begin position="100"/>
        <end position="114"/>
    </location>
</feature>
<reference evidence="2" key="1">
    <citation type="submission" date="2019-05" db="EMBL/GenBank/DDBJ databases">
        <authorList>
            <person name="Naeem R."/>
            <person name="Antony C."/>
            <person name="Guan Q."/>
        </authorList>
    </citation>
    <scope>NUCLEOTIDE SEQUENCE</scope>
    <source>
        <strain evidence="2">2</strain>
    </source>
</reference>
<evidence type="ECO:0000313" key="2">
    <source>
        <dbReference type="EMBL" id="VTP04094.1"/>
    </source>
</evidence>
<proteinExistence type="predicted"/>
<accession>A0A653F2X3</accession>